<dbReference type="Proteomes" id="UP000238924">
    <property type="component" value="Unassembled WGS sequence"/>
</dbReference>
<comment type="caution">
    <text evidence="1">The sequence shown here is derived from an EMBL/GenBank/DDBJ whole genome shotgun (WGS) entry which is preliminary data.</text>
</comment>
<keyword evidence="2" id="KW-1185">Reference proteome</keyword>
<proteinExistence type="predicted"/>
<gene>
    <name evidence="1" type="ORF">DJ52_02765</name>
</gene>
<evidence type="ECO:0000313" key="1">
    <source>
        <dbReference type="EMBL" id="PPS22816.1"/>
    </source>
</evidence>
<dbReference type="InterPro" id="IPR036513">
    <property type="entry name" value="STAS_dom_sf"/>
</dbReference>
<sequence length="114" mass="13449">MIKEYCIKNNKNIILIIEKDINKKMYNELYCILNRILENGSKNIIIYFRNSIKYIISNAIYLMLETQKVLEFRGGKMILTGLNEYAKWSVKSLEAHKKIKIFDNIQNAIKEITA</sequence>
<dbReference type="RefSeq" id="WP_013113394.1">
    <property type="nucleotide sequence ID" value="NZ_JAWLPZ010000001.1"/>
</dbReference>
<dbReference type="EMBL" id="JJMJ01000041">
    <property type="protein sequence ID" value="PPS22816.1"/>
    <property type="molecule type" value="Genomic_DNA"/>
</dbReference>
<accession>A0ABX5B6G1</accession>
<evidence type="ECO:0008006" key="3">
    <source>
        <dbReference type="Google" id="ProtNLM"/>
    </source>
</evidence>
<dbReference type="Gene3D" id="3.30.750.24">
    <property type="entry name" value="STAS domain"/>
    <property type="match status" value="1"/>
</dbReference>
<name>A0ABX5B6G1_9SPIR</name>
<reference evidence="1 2" key="1">
    <citation type="submission" date="2014-04" db="EMBL/GenBank/DDBJ databases">
        <title>Whole genome sequence of 'Brachyspira hampsonii' D13-03603F2.</title>
        <authorList>
            <person name="Patterson A.H."/>
            <person name="Chaban B."/>
            <person name="Fernando C."/>
            <person name="Harding J.C."/>
            <person name="Hill J.E."/>
        </authorList>
    </citation>
    <scope>NUCLEOTIDE SEQUENCE [LARGE SCALE GENOMIC DNA]</scope>
    <source>
        <strain evidence="1 2">D13-03603F2</strain>
    </source>
</reference>
<dbReference type="SUPFAM" id="SSF52091">
    <property type="entry name" value="SpoIIaa-like"/>
    <property type="match status" value="1"/>
</dbReference>
<organism evidence="1 2">
    <name type="scientific">Brachyspira murdochii</name>
    <dbReference type="NCBI Taxonomy" id="84378"/>
    <lineage>
        <taxon>Bacteria</taxon>
        <taxon>Pseudomonadati</taxon>
        <taxon>Spirochaetota</taxon>
        <taxon>Spirochaetia</taxon>
        <taxon>Brachyspirales</taxon>
        <taxon>Brachyspiraceae</taxon>
        <taxon>Brachyspira</taxon>
    </lineage>
</organism>
<protein>
    <recommendedName>
        <fullName evidence="3">STAS domain-containing protein</fullName>
    </recommendedName>
</protein>
<evidence type="ECO:0000313" key="2">
    <source>
        <dbReference type="Proteomes" id="UP000238924"/>
    </source>
</evidence>